<dbReference type="PROSITE" id="PS50088">
    <property type="entry name" value="ANK_REPEAT"/>
    <property type="match status" value="6"/>
</dbReference>
<keyword evidence="4" id="KW-0175">Coiled coil</keyword>
<keyword evidence="8" id="KW-1185">Reference proteome</keyword>
<feature type="compositionally biased region" description="Low complexity" evidence="5">
    <location>
        <begin position="1008"/>
        <end position="1019"/>
    </location>
</feature>
<dbReference type="SMART" id="SM00456">
    <property type="entry name" value="WW"/>
    <property type="match status" value="1"/>
</dbReference>
<feature type="repeat" description="ANK" evidence="3">
    <location>
        <begin position="370"/>
        <end position="402"/>
    </location>
</feature>
<evidence type="ECO:0000256" key="2">
    <source>
        <dbReference type="ARBA" id="ARBA00023043"/>
    </source>
</evidence>
<dbReference type="Pfam" id="PF12796">
    <property type="entry name" value="Ank_2"/>
    <property type="match status" value="3"/>
</dbReference>
<name>A0A8K1C634_PYTOL</name>
<keyword evidence="2 3" id="KW-0040">ANK repeat</keyword>
<comment type="caution">
    <text evidence="7">The sequence shown here is derived from an EMBL/GenBank/DDBJ whole genome shotgun (WGS) entry which is preliminary data.</text>
</comment>
<dbReference type="SMART" id="SM00248">
    <property type="entry name" value="ANK"/>
    <property type="match status" value="8"/>
</dbReference>
<evidence type="ECO:0000256" key="4">
    <source>
        <dbReference type="SAM" id="Coils"/>
    </source>
</evidence>
<gene>
    <name evidence="7" type="ORF">Poli38472_003041</name>
</gene>
<accession>A0A8K1C634</accession>
<dbReference type="SUPFAM" id="SSF48403">
    <property type="entry name" value="Ankyrin repeat"/>
    <property type="match status" value="2"/>
</dbReference>
<evidence type="ECO:0000259" key="6">
    <source>
        <dbReference type="PROSITE" id="PS50020"/>
    </source>
</evidence>
<feature type="region of interest" description="Disordered" evidence="5">
    <location>
        <begin position="1050"/>
        <end position="1077"/>
    </location>
</feature>
<evidence type="ECO:0000256" key="1">
    <source>
        <dbReference type="ARBA" id="ARBA00022737"/>
    </source>
</evidence>
<dbReference type="InterPro" id="IPR001202">
    <property type="entry name" value="WW_dom"/>
</dbReference>
<evidence type="ECO:0000256" key="5">
    <source>
        <dbReference type="SAM" id="MobiDB-lite"/>
    </source>
</evidence>
<feature type="compositionally biased region" description="Low complexity" evidence="5">
    <location>
        <begin position="915"/>
        <end position="929"/>
    </location>
</feature>
<sequence>MGQQSASGSSSGASSTQWSHVEQMSESEQSIMRVSSDGSASQADTETWEVPSVAHITEGTADDKADLVASHEDVQLAPQYTGSDEHSGSDHSEALHVELSTPDASSDNGAMVEREQKSDSDSIVDTVEAENTPISHEDHDDSDGSGELIDTPHAEELRDPDEFTVEELAPPSPVRTAAPEWIKYQTEGGQEYYYNARTQQSQWTRPSGLLSPTSASQDNNSPLSSHDTAMESQELFTALSQVDHTDKLESILHQGIDVNAVCGSGLMPLHVAVQYGNAHGAAILLEHGAFVDALPGAQAGNVETPLMMACRLNHASLVRLFIRYGASVFVRDLDSNTIVHVSVRCWSDEVLQALLEMDSVAAIINTRNAEDETPLHVAARHGNAAAVQALLACGASGDAEDARGRTPLVVSIMENRVDCAQLLQGVDLVARDLTNSYHQTEPAPVAETSPNTIDPQYLQQVENMSLEELHGSLLQRLQFISDPTFVSFLYHYVGTVQQNMSALSSAIQDAQRKEEALSSQVDSLTASHVALSAELEEAQVESDQLAYQLQHKDLEHTALQNAFESLSSRSAMLESIARASQDKLKRERAEHARYEEFWTQTIDNSLRENAAALQSLQSLQTEWQQMQPPPSTDQVIHHEGGQGEVRDSKLFSAQSYVESGHNTDIDPTVLRSAQDDVHYQYDYTSAPTVPVVSEAPISPSRVDAVWNRFFENVSRQNTRSAELSGETNLPPASALFDAVRKNKVDRLHELLLSGISSNVEDVGEKGTPLHLACELGDLEAVMLLYEFGADLEIRDENGNTPLLVACSQGHYECTKFLLQSAANLAAVNSNRDSALHLAVWDGSFECVSILLEYGVDPLAQNALGLTALANLKTRSPLRHRFDDLAPAHPMKKTLVLLEEAEDDTEHDDEGEPTQAAATKSSSTANGNSAAHRERSGSVSWGRWLIGSVFGSRGNATPDPSKPAGDDEGSDASFSEEEVEEGSPVKVKSASLSDYQQLRPPPEVEAVIRRSSGTSETSRTLPPPPPEILDALEKHKQGLLSPTSAVSIIRKASPAADTKKTSSSAHVRSRYVDTFNTP</sequence>
<feature type="region of interest" description="Disordered" evidence="5">
    <location>
        <begin position="950"/>
        <end position="1026"/>
    </location>
</feature>
<keyword evidence="1" id="KW-0677">Repeat</keyword>
<dbReference type="PROSITE" id="PS01159">
    <property type="entry name" value="WW_DOMAIN_1"/>
    <property type="match status" value="1"/>
</dbReference>
<feature type="repeat" description="ANK" evidence="3">
    <location>
        <begin position="797"/>
        <end position="829"/>
    </location>
</feature>
<feature type="coiled-coil region" evidence="4">
    <location>
        <begin position="500"/>
        <end position="541"/>
    </location>
</feature>
<feature type="region of interest" description="Disordered" evidence="5">
    <location>
        <begin position="1"/>
        <end position="158"/>
    </location>
</feature>
<dbReference type="Gene3D" id="2.20.70.10">
    <property type="match status" value="1"/>
</dbReference>
<dbReference type="OrthoDB" id="194358at2759"/>
<feature type="repeat" description="ANK" evidence="3">
    <location>
        <begin position="301"/>
        <end position="333"/>
    </location>
</feature>
<dbReference type="SUPFAM" id="SSF51045">
    <property type="entry name" value="WW domain"/>
    <property type="match status" value="1"/>
</dbReference>
<dbReference type="Proteomes" id="UP000794436">
    <property type="component" value="Unassembled WGS sequence"/>
</dbReference>
<dbReference type="PROSITE" id="PS50297">
    <property type="entry name" value="ANK_REP_REGION"/>
    <property type="match status" value="6"/>
</dbReference>
<dbReference type="InterPro" id="IPR036770">
    <property type="entry name" value="Ankyrin_rpt-contain_sf"/>
</dbReference>
<dbReference type="PANTHER" id="PTHR24198:SF165">
    <property type="entry name" value="ANKYRIN REPEAT-CONTAINING PROTEIN-RELATED"/>
    <property type="match status" value="1"/>
</dbReference>
<feature type="compositionally biased region" description="Acidic residues" evidence="5">
    <location>
        <begin position="900"/>
        <end position="911"/>
    </location>
</feature>
<feature type="repeat" description="ANK" evidence="3">
    <location>
        <begin position="264"/>
        <end position="296"/>
    </location>
</feature>
<dbReference type="Pfam" id="PF00397">
    <property type="entry name" value="WW"/>
    <property type="match status" value="1"/>
</dbReference>
<feature type="domain" description="WW" evidence="6">
    <location>
        <begin position="175"/>
        <end position="208"/>
    </location>
</feature>
<organism evidence="7 8">
    <name type="scientific">Pythium oligandrum</name>
    <name type="common">Mycoparasitic fungus</name>
    <dbReference type="NCBI Taxonomy" id="41045"/>
    <lineage>
        <taxon>Eukaryota</taxon>
        <taxon>Sar</taxon>
        <taxon>Stramenopiles</taxon>
        <taxon>Oomycota</taxon>
        <taxon>Peronosporomycetes</taxon>
        <taxon>Pythiales</taxon>
        <taxon>Pythiaceae</taxon>
        <taxon>Pythium</taxon>
    </lineage>
</organism>
<dbReference type="Pfam" id="PF00023">
    <property type="entry name" value="Ank"/>
    <property type="match status" value="1"/>
</dbReference>
<dbReference type="InterPro" id="IPR002110">
    <property type="entry name" value="Ankyrin_rpt"/>
</dbReference>
<dbReference type="EMBL" id="SPLM01000144">
    <property type="protein sequence ID" value="TMW57116.1"/>
    <property type="molecule type" value="Genomic_DNA"/>
</dbReference>
<dbReference type="InterPro" id="IPR036020">
    <property type="entry name" value="WW_dom_sf"/>
</dbReference>
<dbReference type="PROSITE" id="PS50020">
    <property type="entry name" value="WW_DOMAIN_2"/>
    <property type="match status" value="1"/>
</dbReference>
<dbReference type="PANTHER" id="PTHR24198">
    <property type="entry name" value="ANKYRIN REPEAT AND PROTEIN KINASE DOMAIN-CONTAINING PROTEIN"/>
    <property type="match status" value="1"/>
</dbReference>
<evidence type="ECO:0000313" key="8">
    <source>
        <dbReference type="Proteomes" id="UP000794436"/>
    </source>
</evidence>
<dbReference type="AlphaFoldDB" id="A0A8K1C634"/>
<feature type="compositionally biased region" description="Basic and acidic residues" evidence="5">
    <location>
        <begin position="61"/>
        <end position="74"/>
    </location>
</feature>
<dbReference type="CDD" id="cd00201">
    <property type="entry name" value="WW"/>
    <property type="match status" value="1"/>
</dbReference>
<feature type="region of interest" description="Disordered" evidence="5">
    <location>
        <begin position="900"/>
        <end position="935"/>
    </location>
</feature>
<feature type="repeat" description="ANK" evidence="3">
    <location>
        <begin position="764"/>
        <end position="796"/>
    </location>
</feature>
<feature type="compositionally biased region" description="Low complexity" evidence="5">
    <location>
        <begin position="1"/>
        <end position="15"/>
    </location>
</feature>
<feature type="compositionally biased region" description="Basic and acidic residues" evidence="5">
    <location>
        <begin position="83"/>
        <end position="96"/>
    </location>
</feature>
<feature type="region of interest" description="Disordered" evidence="5">
    <location>
        <begin position="203"/>
        <end position="228"/>
    </location>
</feature>
<evidence type="ECO:0000256" key="3">
    <source>
        <dbReference type="PROSITE-ProRule" id="PRU00023"/>
    </source>
</evidence>
<dbReference type="Gene3D" id="1.25.40.20">
    <property type="entry name" value="Ankyrin repeat-containing domain"/>
    <property type="match status" value="4"/>
</dbReference>
<feature type="repeat" description="ANK" evidence="3">
    <location>
        <begin position="830"/>
        <end position="862"/>
    </location>
</feature>
<feature type="compositionally biased region" description="Acidic residues" evidence="5">
    <location>
        <begin position="965"/>
        <end position="980"/>
    </location>
</feature>
<feature type="compositionally biased region" description="Polar residues" evidence="5">
    <location>
        <begin position="16"/>
        <end position="45"/>
    </location>
</feature>
<proteinExistence type="predicted"/>
<reference evidence="7" key="1">
    <citation type="submission" date="2019-03" db="EMBL/GenBank/DDBJ databases">
        <title>Long read genome sequence of the mycoparasitic Pythium oligandrum ATCC 38472 isolated from sugarbeet rhizosphere.</title>
        <authorList>
            <person name="Gaulin E."/>
        </authorList>
    </citation>
    <scope>NUCLEOTIDE SEQUENCE</scope>
    <source>
        <strain evidence="7">ATCC 38472_TT</strain>
    </source>
</reference>
<protein>
    <recommendedName>
        <fullName evidence="6">WW domain-containing protein</fullName>
    </recommendedName>
</protein>
<evidence type="ECO:0000313" key="7">
    <source>
        <dbReference type="EMBL" id="TMW57116.1"/>
    </source>
</evidence>